<keyword evidence="34" id="KW-1185">Reference proteome</keyword>
<dbReference type="GO" id="GO:0071555">
    <property type="term" value="P:cell wall organization"/>
    <property type="evidence" value="ECO:0007669"/>
    <property type="project" value="UniProtKB-KW"/>
</dbReference>
<feature type="domain" description="Glycosyl transferase family 51" evidence="31">
    <location>
        <begin position="59"/>
        <end position="234"/>
    </location>
</feature>
<dbReference type="Proteomes" id="UP000000238">
    <property type="component" value="Chromosome"/>
</dbReference>
<dbReference type="InterPro" id="IPR012338">
    <property type="entry name" value="Beta-lactam/transpept-like"/>
</dbReference>
<comment type="similarity">
    <text evidence="4">In the C-terminal section; belongs to the transpeptidase family.</text>
</comment>
<dbReference type="InterPro" id="IPR001264">
    <property type="entry name" value="Glyco_trans_51"/>
</dbReference>
<gene>
    <name evidence="33" type="ordered locus">HCH_05973</name>
</gene>
<dbReference type="InterPro" id="IPR036950">
    <property type="entry name" value="PBP_transglycosylase"/>
</dbReference>
<keyword evidence="22" id="KW-0511">Multifunctional enzyme</keyword>
<dbReference type="Pfam" id="PF00912">
    <property type="entry name" value="Transgly"/>
    <property type="match status" value="1"/>
</dbReference>
<dbReference type="GO" id="GO:0008658">
    <property type="term" value="F:penicillin binding"/>
    <property type="evidence" value="ECO:0007669"/>
    <property type="project" value="InterPro"/>
</dbReference>
<evidence type="ECO:0000256" key="7">
    <source>
        <dbReference type="ARBA" id="ARBA00018638"/>
    </source>
</evidence>
<evidence type="ECO:0000256" key="9">
    <source>
        <dbReference type="ARBA" id="ARBA00022519"/>
    </source>
</evidence>
<keyword evidence="12" id="KW-0328">Glycosyltransferase</keyword>
<dbReference type="Pfam" id="PF00905">
    <property type="entry name" value="Transpeptidase"/>
    <property type="match status" value="1"/>
</dbReference>
<evidence type="ECO:0000256" key="17">
    <source>
        <dbReference type="ARBA" id="ARBA00022968"/>
    </source>
</evidence>
<dbReference type="Pfam" id="PF17092">
    <property type="entry name" value="PCB_OB"/>
    <property type="match status" value="1"/>
</dbReference>
<evidence type="ECO:0000256" key="10">
    <source>
        <dbReference type="ARBA" id="ARBA00022645"/>
    </source>
</evidence>
<evidence type="ECO:0000256" key="2">
    <source>
        <dbReference type="ARBA" id="ARBA00004249"/>
    </source>
</evidence>
<dbReference type="HOGENOM" id="CLU_006354_2_4_6"/>
<dbReference type="KEGG" id="hch:HCH_05973"/>
<keyword evidence="19 29" id="KW-1133">Transmembrane helix</keyword>
<evidence type="ECO:0000256" key="5">
    <source>
        <dbReference type="ARBA" id="ARBA00007739"/>
    </source>
</evidence>
<evidence type="ECO:0000256" key="29">
    <source>
        <dbReference type="SAM" id="Phobius"/>
    </source>
</evidence>
<keyword evidence="9" id="KW-0997">Cell inner membrane</keyword>
<evidence type="ECO:0000259" key="31">
    <source>
        <dbReference type="Pfam" id="PF00912"/>
    </source>
</evidence>
<evidence type="ECO:0000256" key="15">
    <source>
        <dbReference type="ARBA" id="ARBA00022801"/>
    </source>
</evidence>
<keyword evidence="13" id="KW-0808">Transferase</keyword>
<comment type="subcellular location">
    <subcellularLocation>
        <location evidence="2">Cell inner membrane</location>
        <topology evidence="2">Single-pass type II membrane protein</topology>
    </subcellularLocation>
</comment>
<dbReference type="UniPathway" id="UPA00219"/>
<feature type="compositionally biased region" description="Basic and acidic residues" evidence="28">
    <location>
        <begin position="620"/>
        <end position="629"/>
    </location>
</feature>
<dbReference type="EC" id="2.4.99.28" evidence="25"/>
<dbReference type="PANTHER" id="PTHR32282:SF27">
    <property type="entry name" value="PENICILLIN-BINDING PROTEIN 1A"/>
    <property type="match status" value="1"/>
</dbReference>
<keyword evidence="11" id="KW-0645">Protease</keyword>
<dbReference type="GO" id="GO:0030288">
    <property type="term" value="C:outer membrane-bounded periplasmic space"/>
    <property type="evidence" value="ECO:0007669"/>
    <property type="project" value="TreeGrafter"/>
</dbReference>
<evidence type="ECO:0000256" key="25">
    <source>
        <dbReference type="ARBA" id="ARBA00044770"/>
    </source>
</evidence>
<dbReference type="PANTHER" id="PTHR32282">
    <property type="entry name" value="BINDING PROTEIN TRANSPEPTIDASE, PUTATIVE-RELATED"/>
    <property type="match status" value="1"/>
</dbReference>
<evidence type="ECO:0000259" key="32">
    <source>
        <dbReference type="Pfam" id="PF17092"/>
    </source>
</evidence>
<comment type="pathway">
    <text evidence="3">Cell wall biogenesis; peptidoglycan biosynthesis.</text>
</comment>
<dbReference type="GO" id="GO:0008360">
    <property type="term" value="P:regulation of cell shape"/>
    <property type="evidence" value="ECO:0007669"/>
    <property type="project" value="UniProtKB-KW"/>
</dbReference>
<dbReference type="CAZy" id="GT51">
    <property type="family name" value="Glycosyltransferase Family 51"/>
</dbReference>
<feature type="transmembrane region" description="Helical" evidence="29">
    <location>
        <begin position="12"/>
        <end position="33"/>
    </location>
</feature>
<evidence type="ECO:0000256" key="22">
    <source>
        <dbReference type="ARBA" id="ARBA00023268"/>
    </source>
</evidence>
<comment type="catalytic activity">
    <reaction evidence="26">
        <text>[GlcNAc-(1-&gt;4)-Mur2Ac(oyl-L-Ala-gamma-D-Glu-L-Lys-D-Ala-D-Ala)](n)-di-trans,octa-cis-undecaprenyl diphosphate + beta-D-GlcNAc-(1-&gt;4)-Mur2Ac(oyl-L-Ala-gamma-D-Glu-L-Lys-D-Ala-D-Ala)-di-trans,octa-cis-undecaprenyl diphosphate = [GlcNAc-(1-&gt;4)-Mur2Ac(oyl-L-Ala-gamma-D-Glu-L-Lys-D-Ala-D-Ala)](n+1)-di-trans,octa-cis-undecaprenyl diphosphate + di-trans,octa-cis-undecaprenyl diphosphate + H(+)</text>
        <dbReference type="Rhea" id="RHEA:23708"/>
        <dbReference type="Rhea" id="RHEA-COMP:9602"/>
        <dbReference type="Rhea" id="RHEA-COMP:9603"/>
        <dbReference type="ChEBI" id="CHEBI:15378"/>
        <dbReference type="ChEBI" id="CHEBI:58405"/>
        <dbReference type="ChEBI" id="CHEBI:60033"/>
        <dbReference type="ChEBI" id="CHEBI:78435"/>
        <dbReference type="EC" id="2.4.99.28"/>
    </reaction>
</comment>
<evidence type="ECO:0000256" key="23">
    <source>
        <dbReference type="ARBA" id="ARBA00023316"/>
    </source>
</evidence>
<dbReference type="Gene3D" id="3.40.710.10">
    <property type="entry name" value="DD-peptidase/beta-lactamase superfamily"/>
    <property type="match status" value="2"/>
</dbReference>
<comment type="function">
    <text evidence="1">Cell wall formation. Synthesis of cross-linked peptidoglycan from the lipid intermediates. The enzyme has a penicillin-insensitive transglycosylase N-terminal domain (formation of linear glycan strands) and a penicillin-sensitive transpeptidase C-terminal domain (cross-linking of the peptide subunits).</text>
</comment>
<dbReference type="GO" id="GO:0006508">
    <property type="term" value="P:proteolysis"/>
    <property type="evidence" value="ECO:0007669"/>
    <property type="project" value="UniProtKB-KW"/>
</dbReference>
<dbReference type="InterPro" id="IPR023346">
    <property type="entry name" value="Lysozyme-like_dom_sf"/>
</dbReference>
<evidence type="ECO:0000256" key="28">
    <source>
        <dbReference type="SAM" id="MobiDB-lite"/>
    </source>
</evidence>
<keyword evidence="10 33" id="KW-0121">Carboxypeptidase</keyword>
<name>Q2S9P9_HAHCH</name>
<keyword evidence="15" id="KW-0378">Hydrolase</keyword>
<evidence type="ECO:0000256" key="12">
    <source>
        <dbReference type="ARBA" id="ARBA00022676"/>
    </source>
</evidence>
<evidence type="ECO:0000256" key="21">
    <source>
        <dbReference type="ARBA" id="ARBA00023251"/>
    </source>
</evidence>
<dbReference type="InterPro" id="IPR050396">
    <property type="entry name" value="Glycosyltr_51/Transpeptidase"/>
</dbReference>
<protein>
    <recommendedName>
        <fullName evidence="7">Penicillin-binding protein 1A</fullName>
        <ecNumber evidence="25">2.4.99.28</ecNumber>
        <ecNumber evidence="6">3.4.16.4</ecNumber>
    </recommendedName>
</protein>
<dbReference type="Gene3D" id="1.10.3810.10">
    <property type="entry name" value="Biosynthetic peptidoglycan transglycosylase-like"/>
    <property type="match status" value="1"/>
</dbReference>
<dbReference type="GO" id="GO:0009002">
    <property type="term" value="F:serine-type D-Ala-D-Ala carboxypeptidase activity"/>
    <property type="evidence" value="ECO:0007669"/>
    <property type="project" value="UniProtKB-EC"/>
</dbReference>
<dbReference type="GO" id="GO:0008955">
    <property type="term" value="F:peptidoglycan glycosyltransferase activity"/>
    <property type="evidence" value="ECO:0007669"/>
    <property type="project" value="UniProtKB-EC"/>
</dbReference>
<dbReference type="FunFam" id="1.10.3810.10:FF:000003">
    <property type="entry name" value="Penicillin-binding protein 1a"/>
    <property type="match status" value="1"/>
</dbReference>
<evidence type="ECO:0000256" key="8">
    <source>
        <dbReference type="ARBA" id="ARBA00022475"/>
    </source>
</evidence>
<dbReference type="STRING" id="349521.HCH_05973"/>
<feature type="domain" description="Penicillin-binding protein transpeptidase" evidence="30">
    <location>
        <begin position="430"/>
        <end position="722"/>
    </location>
</feature>
<keyword evidence="23" id="KW-0961">Cell wall biogenesis/degradation</keyword>
<keyword evidence="20 29" id="KW-0472">Membrane</keyword>
<dbReference type="GO" id="GO:0005886">
    <property type="term" value="C:plasma membrane"/>
    <property type="evidence" value="ECO:0007669"/>
    <property type="project" value="UniProtKB-SubCell"/>
</dbReference>
<reference evidence="33 34" key="1">
    <citation type="journal article" date="2005" name="Nucleic Acids Res.">
        <title>Genomic blueprint of Hahella chejuensis, a marine microbe producing an algicidal agent.</title>
        <authorList>
            <person name="Jeong H."/>
            <person name="Yim J.H."/>
            <person name="Lee C."/>
            <person name="Choi S.-H."/>
            <person name="Park Y.K."/>
            <person name="Yoon S.H."/>
            <person name="Hur C.-G."/>
            <person name="Kang H.-Y."/>
            <person name="Kim D."/>
            <person name="Lee H.H."/>
            <person name="Park K.H."/>
            <person name="Park S.-H."/>
            <person name="Park H.-S."/>
            <person name="Lee H.K."/>
            <person name="Oh T.K."/>
            <person name="Kim J.F."/>
        </authorList>
    </citation>
    <scope>NUCLEOTIDE SEQUENCE [LARGE SCALE GENOMIC DNA]</scope>
    <source>
        <strain evidence="33 34">KCTC 2396</strain>
    </source>
</reference>
<keyword evidence="18" id="KW-0573">Peptidoglycan synthesis</keyword>
<evidence type="ECO:0000256" key="1">
    <source>
        <dbReference type="ARBA" id="ARBA00002624"/>
    </source>
</evidence>
<comment type="similarity">
    <text evidence="5">In the N-terminal section; belongs to the glycosyltransferase 51 family.</text>
</comment>
<dbReference type="SUPFAM" id="SSF53955">
    <property type="entry name" value="Lysozyme-like"/>
    <property type="match status" value="1"/>
</dbReference>
<dbReference type="eggNOG" id="COG5009">
    <property type="taxonomic scope" value="Bacteria"/>
</dbReference>
<dbReference type="AlphaFoldDB" id="Q2S9P9"/>
<evidence type="ECO:0000313" key="33">
    <source>
        <dbReference type="EMBL" id="ABC32625.1"/>
    </source>
</evidence>
<evidence type="ECO:0000259" key="30">
    <source>
        <dbReference type="Pfam" id="PF00905"/>
    </source>
</evidence>
<comment type="pathway">
    <text evidence="27">Glycan biosynthesis.</text>
</comment>
<evidence type="ECO:0000256" key="4">
    <source>
        <dbReference type="ARBA" id="ARBA00007090"/>
    </source>
</evidence>
<dbReference type="OrthoDB" id="9766909at2"/>
<keyword evidence="14 29" id="KW-0812">Transmembrane</keyword>
<dbReference type="GO" id="GO:0046677">
    <property type="term" value="P:response to antibiotic"/>
    <property type="evidence" value="ECO:0007669"/>
    <property type="project" value="UniProtKB-KW"/>
</dbReference>
<keyword evidence="17" id="KW-0735">Signal-anchor</keyword>
<feature type="region of interest" description="Disordered" evidence="28">
    <location>
        <begin position="779"/>
        <end position="803"/>
    </location>
</feature>
<accession>Q2S9P9</accession>
<evidence type="ECO:0000256" key="16">
    <source>
        <dbReference type="ARBA" id="ARBA00022960"/>
    </source>
</evidence>
<feature type="domain" description="Penicillin-binding protein OB-like" evidence="32">
    <location>
        <begin position="320"/>
        <end position="428"/>
    </location>
</feature>
<comment type="catalytic activity">
    <reaction evidence="24">
        <text>Preferential cleavage: (Ac)2-L-Lys-D-Ala-|-D-Ala. Also transpeptidation of peptidyl-alanyl moieties that are N-acyl substituents of D-alanine.</text>
        <dbReference type="EC" id="3.4.16.4"/>
    </reaction>
</comment>
<evidence type="ECO:0000256" key="14">
    <source>
        <dbReference type="ARBA" id="ARBA00022692"/>
    </source>
</evidence>
<feature type="region of interest" description="Disordered" evidence="28">
    <location>
        <begin position="617"/>
        <end position="638"/>
    </location>
</feature>
<dbReference type="RefSeq" id="WP_011399683.1">
    <property type="nucleotide sequence ID" value="NC_007645.1"/>
</dbReference>
<dbReference type="EC" id="3.4.16.4" evidence="6"/>
<dbReference type="InterPro" id="IPR031376">
    <property type="entry name" value="PCB_OB"/>
</dbReference>
<keyword evidence="8" id="KW-1003">Cell membrane</keyword>
<evidence type="ECO:0000256" key="3">
    <source>
        <dbReference type="ARBA" id="ARBA00004752"/>
    </source>
</evidence>
<proteinExistence type="inferred from homology"/>
<dbReference type="NCBIfam" id="TIGR02074">
    <property type="entry name" value="PBP_1a_fam"/>
    <property type="match status" value="1"/>
</dbReference>
<evidence type="ECO:0000256" key="18">
    <source>
        <dbReference type="ARBA" id="ARBA00022984"/>
    </source>
</evidence>
<dbReference type="InterPro" id="IPR001460">
    <property type="entry name" value="PCN-bd_Tpept"/>
</dbReference>
<organism evidence="33 34">
    <name type="scientific">Hahella chejuensis (strain KCTC 2396)</name>
    <dbReference type="NCBI Taxonomy" id="349521"/>
    <lineage>
        <taxon>Bacteria</taxon>
        <taxon>Pseudomonadati</taxon>
        <taxon>Pseudomonadota</taxon>
        <taxon>Gammaproteobacteria</taxon>
        <taxon>Oceanospirillales</taxon>
        <taxon>Hahellaceae</taxon>
        <taxon>Hahella</taxon>
    </lineage>
</organism>
<sequence>MRNFVRLLRFLSWMFAAGLAAGIVIASSFYLFLSPNLPDVEQLRSVQLQTPLRIYTRDQQLLGEFGEKRRTPVSYNQIPTNLVNAFLAAEDSAFFEHQGVNVKSLARASLQLASTGRIQSGGSTITMQVAKNFFLSQERTFDRKFNEILLALKIERELEKPEILELYLNKIYLGNRAYGIEAAANAYYGKSIKELTLAQAAMIAGLPKAPSKYNPIASPDRALIRRNWILGRMQELGMITPEQQAEARKAPVTASYHGAQPEANAPYVAEMARQEIVNRFGVDAYTDGYNVILTIDSKLQKEADAALKRGLVEYSERHGYKGPAGHIDAPEGDEALNIVVERLKEFPSVGALKPAWVVAVTEKKATLLMSSGDTATLLWEGMAWARKYVHVNERGGSPKKAEDIFKQGDVIYVKQHDDKLFLSQIPKVQGAVVSLAPGDGAILALTGGFDFFLSKFNRATQALRQPGSNFKPFVYLAALENGATASTTINDAPVVFEDANLEDSWRPQNSSLNFNGPMRLRKALYQSRNLVSIRLLQKVGIDTTVKFLSQVGFEESRIPRNLSLALGSVEYTPMNVVSGYAAIANGGYKVSPYLIDKVIDYNGKVVYQSNPAVACSQCDSNRRNSDSKDQPQSNIAPPIADPRSVYILNSILQDVIKRGTATKALSLGRSDLAGKTGTTNDQVDAWFSGYNANIATTVWVGFDQPSTLGRREYGSRAALPIWIDFMEDALKDTPEAQLKQPPGIVTVKIDPNTGERAAPGQDDAIFEMFKAETVPQVVRQDSPTYDGGSSGSSDTPLMEMIFN</sequence>
<evidence type="ECO:0000256" key="13">
    <source>
        <dbReference type="ARBA" id="ARBA00022679"/>
    </source>
</evidence>
<evidence type="ECO:0000256" key="19">
    <source>
        <dbReference type="ARBA" id="ARBA00022989"/>
    </source>
</evidence>
<evidence type="ECO:0000256" key="11">
    <source>
        <dbReference type="ARBA" id="ARBA00022670"/>
    </source>
</evidence>
<evidence type="ECO:0000256" key="26">
    <source>
        <dbReference type="ARBA" id="ARBA00049902"/>
    </source>
</evidence>
<evidence type="ECO:0000256" key="24">
    <source>
        <dbReference type="ARBA" id="ARBA00034000"/>
    </source>
</evidence>
<dbReference type="SUPFAM" id="SSF56601">
    <property type="entry name" value="beta-lactamase/transpeptidase-like"/>
    <property type="match status" value="1"/>
</dbReference>
<dbReference type="EMBL" id="CP000155">
    <property type="protein sequence ID" value="ABC32625.1"/>
    <property type="molecule type" value="Genomic_DNA"/>
</dbReference>
<keyword evidence="16" id="KW-0133">Cell shape</keyword>
<evidence type="ECO:0000256" key="27">
    <source>
        <dbReference type="ARBA" id="ARBA00060592"/>
    </source>
</evidence>
<evidence type="ECO:0000313" key="34">
    <source>
        <dbReference type="Proteomes" id="UP000000238"/>
    </source>
</evidence>
<evidence type="ECO:0000256" key="20">
    <source>
        <dbReference type="ARBA" id="ARBA00023136"/>
    </source>
</evidence>
<dbReference type="GO" id="GO:0009252">
    <property type="term" value="P:peptidoglycan biosynthetic process"/>
    <property type="evidence" value="ECO:0007669"/>
    <property type="project" value="UniProtKB-UniPathway"/>
</dbReference>
<evidence type="ECO:0000256" key="6">
    <source>
        <dbReference type="ARBA" id="ARBA00012448"/>
    </source>
</evidence>
<keyword evidence="21" id="KW-0046">Antibiotic resistance</keyword>